<feature type="non-terminal residue" evidence="1">
    <location>
        <position position="1"/>
    </location>
</feature>
<dbReference type="PANTHER" id="PTHR33544">
    <property type="entry name" value="DUF4005 DOMAIN-CONTAINING PROTEIN-RELATED"/>
    <property type="match status" value="1"/>
</dbReference>
<evidence type="ECO:0000313" key="2">
    <source>
        <dbReference type="Proteomes" id="UP000685013"/>
    </source>
</evidence>
<proteinExistence type="predicted"/>
<sequence length="442" mass="49288">MIVAEALNLKLNQPETDDRNKNSGVKTCVTDEWRASDYNNKEREAHRIIDLKAGSDDFLYHSWKQWRPSLIGLNVDEMWTKYTLILVAAARFSRGKDVQGRNSSQFEANAMGLYRKQEAKEGETARRKRKLEDYLDPVLLSAVSSKISRAQKVPKMKVKREVRDFEWPVAELRMLMDDSTVGKGKINTVNLGNDSDNLTENDEEGDVKFSTPFQKFEQTALLNEVTEIPVHNMKTGNRRCPGLLSSLWASDVTAPPSLASPSISNQPPRSQPALRRSSVLMAQQDDGWPLGLRLLNARVGLLENRDFSGSISFNTLPTGSPISFTDSSDLDSQSSGSFLHAKSISGGSLISGSDIVELSRRSSRGGSTETSLGGYRKNDFKSKPWLFSLCCKLSTDAVSVTRTHSLAHFLEAERRRTAANCRRNQLRAMMQGRPRPSNLLAS</sequence>
<protein>
    <submittedName>
        <fullName evidence="1">Uncharacterized protein</fullName>
    </submittedName>
</protein>
<reference evidence="1 2" key="1">
    <citation type="journal article" date="2021" name="Hortic Res">
        <title>The domestication of Cucurbita argyrosperma as revealed by the genome of its wild relative.</title>
        <authorList>
            <person name="Barrera-Redondo J."/>
            <person name="Sanchez-de la Vega G."/>
            <person name="Aguirre-Liguori J.A."/>
            <person name="Castellanos-Morales G."/>
            <person name="Gutierrez-Guerrero Y.T."/>
            <person name="Aguirre-Dugua X."/>
            <person name="Aguirre-Planter E."/>
            <person name="Tenaillon M.I."/>
            <person name="Lira-Saade R."/>
            <person name="Eguiarte L.E."/>
        </authorList>
    </citation>
    <scope>NUCLEOTIDE SEQUENCE [LARGE SCALE GENOMIC DNA]</scope>
    <source>
        <strain evidence="1">JBR-2021</strain>
    </source>
</reference>
<dbReference type="InterPro" id="IPR040344">
    <property type="entry name" value="At3g17950-like"/>
</dbReference>
<dbReference type="AlphaFoldDB" id="A0AAV6NDW5"/>
<evidence type="ECO:0000313" key="1">
    <source>
        <dbReference type="EMBL" id="KAG6595318.1"/>
    </source>
</evidence>
<keyword evidence="2" id="KW-1185">Reference proteome</keyword>
<organism evidence="1 2">
    <name type="scientific">Cucurbita argyrosperma subsp. sororia</name>
    <dbReference type="NCBI Taxonomy" id="37648"/>
    <lineage>
        <taxon>Eukaryota</taxon>
        <taxon>Viridiplantae</taxon>
        <taxon>Streptophyta</taxon>
        <taxon>Embryophyta</taxon>
        <taxon>Tracheophyta</taxon>
        <taxon>Spermatophyta</taxon>
        <taxon>Magnoliopsida</taxon>
        <taxon>eudicotyledons</taxon>
        <taxon>Gunneridae</taxon>
        <taxon>Pentapetalae</taxon>
        <taxon>rosids</taxon>
        <taxon>fabids</taxon>
        <taxon>Cucurbitales</taxon>
        <taxon>Cucurbitaceae</taxon>
        <taxon>Cucurbiteae</taxon>
        <taxon>Cucurbita</taxon>
    </lineage>
</organism>
<dbReference type="EMBL" id="JAGKQH010000007">
    <property type="protein sequence ID" value="KAG6595318.1"/>
    <property type="molecule type" value="Genomic_DNA"/>
</dbReference>
<gene>
    <name evidence="1" type="ORF">SDJN03_11871</name>
</gene>
<dbReference type="PANTHER" id="PTHR33544:SF3">
    <property type="entry name" value="60S RIBOSOMAL PROTEIN L36"/>
    <property type="match status" value="1"/>
</dbReference>
<accession>A0AAV6NDW5</accession>
<name>A0AAV6NDW5_9ROSI</name>
<comment type="caution">
    <text evidence="1">The sequence shown here is derived from an EMBL/GenBank/DDBJ whole genome shotgun (WGS) entry which is preliminary data.</text>
</comment>
<dbReference type="Proteomes" id="UP000685013">
    <property type="component" value="Chromosome 7"/>
</dbReference>